<feature type="non-terminal residue" evidence="1">
    <location>
        <position position="230"/>
    </location>
</feature>
<reference evidence="1" key="1">
    <citation type="journal article" date="2020" name="Stud. Mycol.">
        <title>101 Dothideomycetes genomes: a test case for predicting lifestyles and emergence of pathogens.</title>
        <authorList>
            <person name="Haridas S."/>
            <person name="Albert R."/>
            <person name="Binder M."/>
            <person name="Bloem J."/>
            <person name="Labutti K."/>
            <person name="Salamov A."/>
            <person name="Andreopoulos B."/>
            <person name="Baker S."/>
            <person name="Barry K."/>
            <person name="Bills G."/>
            <person name="Bluhm B."/>
            <person name="Cannon C."/>
            <person name="Castanera R."/>
            <person name="Culley D."/>
            <person name="Daum C."/>
            <person name="Ezra D."/>
            <person name="Gonzalez J."/>
            <person name="Henrissat B."/>
            <person name="Kuo A."/>
            <person name="Liang C."/>
            <person name="Lipzen A."/>
            <person name="Lutzoni F."/>
            <person name="Magnuson J."/>
            <person name="Mondo S."/>
            <person name="Nolan M."/>
            <person name="Ohm R."/>
            <person name="Pangilinan J."/>
            <person name="Park H.-J."/>
            <person name="Ramirez L."/>
            <person name="Alfaro M."/>
            <person name="Sun H."/>
            <person name="Tritt A."/>
            <person name="Yoshinaga Y."/>
            <person name="Zwiers L.-H."/>
            <person name="Turgeon B."/>
            <person name="Goodwin S."/>
            <person name="Spatafora J."/>
            <person name="Crous P."/>
            <person name="Grigoriev I."/>
        </authorList>
    </citation>
    <scope>NUCLEOTIDE SEQUENCE</scope>
    <source>
        <strain evidence="1">CBS 122681</strain>
    </source>
</reference>
<keyword evidence="2" id="KW-1185">Reference proteome</keyword>
<dbReference type="Proteomes" id="UP000799324">
    <property type="component" value="Unassembled WGS sequence"/>
</dbReference>
<name>A0A6A6TS46_9PLEO</name>
<evidence type="ECO:0000313" key="1">
    <source>
        <dbReference type="EMBL" id="KAF2661444.1"/>
    </source>
</evidence>
<dbReference type="OrthoDB" id="3718497at2759"/>
<feature type="non-terminal residue" evidence="1">
    <location>
        <position position="1"/>
    </location>
</feature>
<dbReference type="AlphaFoldDB" id="A0A6A6TS46"/>
<accession>A0A6A6TS46</accession>
<evidence type="ECO:0000313" key="2">
    <source>
        <dbReference type="Proteomes" id="UP000799324"/>
    </source>
</evidence>
<proteinExistence type="predicted"/>
<sequence length="230" mass="26947">AAQNQLEQLPVEVFNHILSFLVYPRSRLPGLTERQSHCDYTLPDKRVSKDAYHLNPTAPPDYDRFGMSVFDPKKARHPFHQLVCTSRHMKDLIETFCKHLVKLDNRFNLLLADSGPVYPDLSAIVYRRLWLQYAPRYCIFCCLQLTQYPHPPESRPFLTCLDCFYAQNYSIREVEERFHLSRFDLTNQRIRGSSTWVLKVDIDALALRLYGSKAFHDKSYSAVVQPCRKC</sequence>
<organism evidence="1 2">
    <name type="scientific">Lophiostoma macrostomum CBS 122681</name>
    <dbReference type="NCBI Taxonomy" id="1314788"/>
    <lineage>
        <taxon>Eukaryota</taxon>
        <taxon>Fungi</taxon>
        <taxon>Dikarya</taxon>
        <taxon>Ascomycota</taxon>
        <taxon>Pezizomycotina</taxon>
        <taxon>Dothideomycetes</taxon>
        <taxon>Pleosporomycetidae</taxon>
        <taxon>Pleosporales</taxon>
        <taxon>Lophiostomataceae</taxon>
        <taxon>Lophiostoma</taxon>
    </lineage>
</organism>
<dbReference type="EMBL" id="MU004294">
    <property type="protein sequence ID" value="KAF2661444.1"/>
    <property type="molecule type" value="Genomic_DNA"/>
</dbReference>
<gene>
    <name evidence="1" type="ORF">K491DRAFT_570663</name>
</gene>
<protein>
    <submittedName>
        <fullName evidence="1">Uncharacterized protein</fullName>
    </submittedName>
</protein>